<dbReference type="EC" id="3.6.4.13" evidence="2"/>
<dbReference type="CDD" id="cd17939">
    <property type="entry name" value="DEADc_EIF4A"/>
    <property type="match status" value="1"/>
</dbReference>
<feature type="domain" description="Helicase ATP-binding" evidence="13">
    <location>
        <begin position="408"/>
        <end position="578"/>
    </location>
</feature>
<dbReference type="InterPro" id="IPR036390">
    <property type="entry name" value="WH_DNA-bd_sf"/>
</dbReference>
<evidence type="ECO:0000313" key="18">
    <source>
        <dbReference type="EMBL" id="KAH0875762.1"/>
    </source>
</evidence>
<dbReference type="PANTHER" id="PTHR47958">
    <property type="entry name" value="ATP-DEPENDENT RNA HELICASE DBP3"/>
    <property type="match status" value="1"/>
</dbReference>
<feature type="compositionally biased region" description="Basic residues" evidence="11">
    <location>
        <begin position="827"/>
        <end position="837"/>
    </location>
</feature>
<dbReference type="Pfam" id="PF00249">
    <property type="entry name" value="Myb_DNA-binding"/>
    <property type="match status" value="1"/>
</dbReference>
<keyword evidence="8" id="KW-0539">Nucleus</keyword>
<dbReference type="InterPro" id="IPR001650">
    <property type="entry name" value="Helicase_C-like"/>
</dbReference>
<evidence type="ECO:0000259" key="12">
    <source>
        <dbReference type="PROSITE" id="PS50090"/>
    </source>
</evidence>
<comment type="subcellular location">
    <subcellularLocation>
        <location evidence="1">Nucleus</location>
        <location evidence="1">Nucleolus</location>
    </subcellularLocation>
</comment>
<feature type="region of interest" description="Disordered" evidence="11">
    <location>
        <begin position="111"/>
        <end position="140"/>
    </location>
</feature>
<dbReference type="PROSITE" id="PS51294">
    <property type="entry name" value="HTH_MYB"/>
    <property type="match status" value="1"/>
</dbReference>
<dbReference type="PROSITE" id="PS51194">
    <property type="entry name" value="HELICASE_CTER"/>
    <property type="match status" value="1"/>
</dbReference>
<dbReference type="InterPro" id="IPR017930">
    <property type="entry name" value="Myb_dom"/>
</dbReference>
<dbReference type="SMART" id="SM00487">
    <property type="entry name" value="DEXDc"/>
    <property type="match status" value="1"/>
</dbReference>
<sequence length="888" mass="99885">MDLEPESRNSRRRLRRRRDGGVSVRFMGNQKLKWTGDEEEALRAGIEKHGPGKWKNILRDPEFADQLSNRSNIDLKDKWRNLCVAPATQCSNDKSRTRKVKEEGVTLASLSPTAAAATPPPYANSSSSSPATSLPRSASSDFSVDNNFVVDNKNAPRYDAMIFEAISELADPNGSDVGSIFSFIEPRHEVPPTFRRVLSSRLRRLAAQGKLSKVSNSKPLLNFYKLPDGSETTTRTTPAPTPKPMETNVKPRQSYINQPPSVSQEMIDEAAITAACKVVEAENKINVAKAAVEELEKTTKLADETELMLELAKEMHKQCCRDEVVGHISVSIHPLVMAGMASEGTQYDPRQFDTKMNAILGEEGQETFYTTYDEVCDSFDTMELRSDLLRGIYAYGFEKPSAIQQRGIIPFCKGLDVIQQAQSGTGKTATFCSGVLQQLDYTLVQCQALVLAPTRELAQQIEKVMRALGDYLGVKVHACVGGTSVREDQRILQSGVHVVVGTPGRVFDMLRRQSLRADAIKMFVLDEADEMLSRGFKDQIYDIFQLLPSKVQVGVFSATMPPEALEITRKFMSKPVRILVKRDELTLEGIKQFYVNVDKEEWKLETLCDLYETLAITQSVIFVNTRRKVDWLTDKMRSRDHTVSATHGDMDQNTRDIIMREFRSGSSRVLITTDLLARGIDVQQVSLVINFDLPTQPENYLHRIGRSGRFGRKGVAINFMTTEDERMMSDIQKFYNVVVEELPNNERQFLEVVASEEMFRSKSCREEITGRRSSITNKYHCLTSNGEAAPSPTNQLPPVMMRSYSASTYSPYKNPTTVRDRDSPNSKSKRRASKAKKGYKGLCEAEIQRKKRVAGYNVYGVEGKVKGSMKKSFKWFKETCSNAVYGLW</sequence>
<dbReference type="InterPro" id="IPR001005">
    <property type="entry name" value="SANT/Myb"/>
</dbReference>
<comment type="caution">
    <text evidence="18">The sequence shown here is derived from an EMBL/GenBank/DDBJ whole genome shotgun (WGS) entry which is preliminary data.</text>
</comment>
<dbReference type="Gene3D" id="1.10.10.10">
    <property type="entry name" value="Winged helix-like DNA-binding domain superfamily/Winged helix DNA-binding domain"/>
    <property type="match status" value="1"/>
</dbReference>
<dbReference type="InterPro" id="IPR021899">
    <property type="entry name" value="DUF3511"/>
</dbReference>
<dbReference type="PROSITE" id="PS51504">
    <property type="entry name" value="H15"/>
    <property type="match status" value="1"/>
</dbReference>
<evidence type="ECO:0000256" key="4">
    <source>
        <dbReference type="ARBA" id="ARBA00022801"/>
    </source>
</evidence>
<dbReference type="PROSITE" id="PS00039">
    <property type="entry name" value="DEAD_ATP_HELICASE"/>
    <property type="match status" value="1"/>
</dbReference>
<organism evidence="18 19">
    <name type="scientific">Brassica napus</name>
    <name type="common">Rape</name>
    <dbReference type="NCBI Taxonomy" id="3708"/>
    <lineage>
        <taxon>Eukaryota</taxon>
        <taxon>Viridiplantae</taxon>
        <taxon>Streptophyta</taxon>
        <taxon>Embryophyta</taxon>
        <taxon>Tracheophyta</taxon>
        <taxon>Spermatophyta</taxon>
        <taxon>Magnoliopsida</taxon>
        <taxon>eudicotyledons</taxon>
        <taxon>Gunneridae</taxon>
        <taxon>Pentapetalae</taxon>
        <taxon>rosids</taxon>
        <taxon>malvids</taxon>
        <taxon>Brassicales</taxon>
        <taxon>Brassicaceae</taxon>
        <taxon>Brassiceae</taxon>
        <taxon>Brassica</taxon>
    </lineage>
</organism>
<dbReference type="EMBL" id="JAGKQM010000016">
    <property type="protein sequence ID" value="KAH0875762.1"/>
    <property type="molecule type" value="Genomic_DNA"/>
</dbReference>
<evidence type="ECO:0000259" key="15">
    <source>
        <dbReference type="PROSITE" id="PS51195"/>
    </source>
</evidence>
<dbReference type="PROSITE" id="PS50090">
    <property type="entry name" value="MYB_LIKE"/>
    <property type="match status" value="1"/>
</dbReference>
<keyword evidence="3" id="KW-0547">Nucleotide-binding</keyword>
<dbReference type="SMART" id="SM00526">
    <property type="entry name" value="H15"/>
    <property type="match status" value="1"/>
</dbReference>
<evidence type="ECO:0000259" key="14">
    <source>
        <dbReference type="PROSITE" id="PS51194"/>
    </source>
</evidence>
<proteinExistence type="predicted"/>
<evidence type="ECO:0000256" key="11">
    <source>
        <dbReference type="SAM" id="MobiDB-lite"/>
    </source>
</evidence>
<dbReference type="SMART" id="SM00490">
    <property type="entry name" value="HELICc"/>
    <property type="match status" value="1"/>
</dbReference>
<evidence type="ECO:0000256" key="8">
    <source>
        <dbReference type="ARBA" id="ARBA00023242"/>
    </source>
</evidence>
<dbReference type="InterPro" id="IPR014001">
    <property type="entry name" value="Helicase_ATP-bd"/>
</dbReference>
<dbReference type="InterPro" id="IPR000629">
    <property type="entry name" value="RNA-helicase_DEAD-box_CS"/>
</dbReference>
<dbReference type="SUPFAM" id="SSF46785">
    <property type="entry name" value="Winged helix' DNA-binding domain"/>
    <property type="match status" value="1"/>
</dbReference>
<evidence type="ECO:0000259" key="13">
    <source>
        <dbReference type="PROSITE" id="PS51192"/>
    </source>
</evidence>
<keyword evidence="5" id="KW-0347">Helicase</keyword>
<dbReference type="SUPFAM" id="SSF46689">
    <property type="entry name" value="Homeodomain-like"/>
    <property type="match status" value="1"/>
</dbReference>
<protein>
    <recommendedName>
        <fullName evidence="2">RNA helicase</fullName>
        <ecNumber evidence="2">3.6.4.13</ecNumber>
    </recommendedName>
    <alternativeName>
        <fullName evidence="9">MYB transcription factor</fullName>
    </alternativeName>
</protein>
<dbReference type="Pfam" id="PF12023">
    <property type="entry name" value="DUF3511"/>
    <property type="match status" value="1"/>
</dbReference>
<evidence type="ECO:0000256" key="3">
    <source>
        <dbReference type="ARBA" id="ARBA00022741"/>
    </source>
</evidence>
<dbReference type="PROSITE" id="PS51195">
    <property type="entry name" value="Q_MOTIF"/>
    <property type="match status" value="1"/>
</dbReference>
<evidence type="ECO:0000256" key="6">
    <source>
        <dbReference type="ARBA" id="ARBA00022840"/>
    </source>
</evidence>
<gene>
    <name evidence="18" type="ORF">HID58_073124</name>
</gene>
<evidence type="ECO:0000313" key="19">
    <source>
        <dbReference type="Proteomes" id="UP000824890"/>
    </source>
</evidence>
<feature type="region of interest" description="Disordered" evidence="11">
    <location>
        <begin position="808"/>
        <end position="837"/>
    </location>
</feature>
<dbReference type="PROSITE" id="PS51192">
    <property type="entry name" value="HELICASE_ATP_BIND_1"/>
    <property type="match status" value="1"/>
</dbReference>
<evidence type="ECO:0000256" key="1">
    <source>
        <dbReference type="ARBA" id="ARBA00004604"/>
    </source>
</evidence>
<dbReference type="InterPro" id="IPR005818">
    <property type="entry name" value="Histone_H1/H5_H15"/>
</dbReference>
<dbReference type="InterPro" id="IPR009057">
    <property type="entry name" value="Homeodomain-like_sf"/>
</dbReference>
<dbReference type="InterPro" id="IPR027417">
    <property type="entry name" value="P-loop_NTPase"/>
</dbReference>
<evidence type="ECO:0000259" key="17">
    <source>
        <dbReference type="PROSITE" id="PS51504"/>
    </source>
</evidence>
<dbReference type="Proteomes" id="UP000824890">
    <property type="component" value="Unassembled WGS sequence"/>
</dbReference>
<feature type="domain" description="DEAD-box RNA helicase Q" evidence="15">
    <location>
        <begin position="377"/>
        <end position="405"/>
    </location>
</feature>
<feature type="domain" description="H15" evidence="17">
    <location>
        <begin position="154"/>
        <end position="228"/>
    </location>
</feature>
<dbReference type="Pfam" id="PF00538">
    <property type="entry name" value="Linker_histone"/>
    <property type="match status" value="1"/>
</dbReference>
<reference evidence="18 19" key="1">
    <citation type="submission" date="2021-05" db="EMBL/GenBank/DDBJ databases">
        <title>Genome Assembly of Synthetic Allotetraploid Brassica napus Reveals Homoeologous Exchanges between Subgenomes.</title>
        <authorList>
            <person name="Davis J.T."/>
        </authorList>
    </citation>
    <scope>NUCLEOTIDE SEQUENCE [LARGE SCALE GENOMIC DNA]</scope>
    <source>
        <strain evidence="19">cv. Da-Ae</strain>
        <tissue evidence="18">Seedling</tissue>
    </source>
</reference>
<feature type="domain" description="Myb-like" evidence="12">
    <location>
        <begin position="30"/>
        <end position="83"/>
    </location>
</feature>
<evidence type="ECO:0000256" key="2">
    <source>
        <dbReference type="ARBA" id="ARBA00012552"/>
    </source>
</evidence>
<feature type="compositionally biased region" description="Polar residues" evidence="11">
    <location>
        <begin position="808"/>
        <end position="817"/>
    </location>
</feature>
<dbReference type="SUPFAM" id="SSF52540">
    <property type="entry name" value="P-loop containing nucleoside triphosphate hydrolases"/>
    <property type="match status" value="1"/>
</dbReference>
<evidence type="ECO:0000259" key="16">
    <source>
        <dbReference type="PROSITE" id="PS51294"/>
    </source>
</evidence>
<keyword evidence="7" id="KW-0694">RNA-binding</keyword>
<keyword evidence="6" id="KW-0067">ATP-binding</keyword>
<feature type="short sequence motif" description="Q motif" evidence="10">
    <location>
        <begin position="377"/>
        <end position="405"/>
    </location>
</feature>
<dbReference type="Pfam" id="PF00270">
    <property type="entry name" value="DEAD"/>
    <property type="match status" value="1"/>
</dbReference>
<dbReference type="Gene3D" id="3.40.50.300">
    <property type="entry name" value="P-loop containing nucleotide triphosphate hydrolases"/>
    <property type="match status" value="2"/>
</dbReference>
<dbReference type="SMART" id="SM00717">
    <property type="entry name" value="SANT"/>
    <property type="match status" value="1"/>
</dbReference>
<keyword evidence="4" id="KW-0378">Hydrolase</keyword>
<name>A0ABQ7Z6C8_BRANA</name>
<accession>A0ABQ7Z6C8</accession>
<dbReference type="Gene3D" id="1.10.246.220">
    <property type="match status" value="1"/>
</dbReference>
<feature type="region of interest" description="Disordered" evidence="11">
    <location>
        <begin position="1"/>
        <end position="21"/>
    </location>
</feature>
<evidence type="ECO:0000256" key="10">
    <source>
        <dbReference type="PROSITE-ProRule" id="PRU00552"/>
    </source>
</evidence>
<dbReference type="Pfam" id="PF00271">
    <property type="entry name" value="Helicase_C"/>
    <property type="match status" value="1"/>
</dbReference>
<dbReference type="InterPro" id="IPR036388">
    <property type="entry name" value="WH-like_DNA-bd_sf"/>
</dbReference>
<feature type="region of interest" description="Disordered" evidence="11">
    <location>
        <begin position="225"/>
        <end position="253"/>
    </location>
</feature>
<keyword evidence="19" id="KW-1185">Reference proteome</keyword>
<feature type="domain" description="HTH myb-type" evidence="16">
    <location>
        <begin position="30"/>
        <end position="87"/>
    </location>
</feature>
<evidence type="ECO:0000256" key="7">
    <source>
        <dbReference type="ARBA" id="ARBA00022884"/>
    </source>
</evidence>
<dbReference type="CDD" id="cd18787">
    <property type="entry name" value="SF2_C_DEAD"/>
    <property type="match status" value="1"/>
</dbReference>
<evidence type="ECO:0000256" key="5">
    <source>
        <dbReference type="ARBA" id="ARBA00022806"/>
    </source>
</evidence>
<dbReference type="InterPro" id="IPR011545">
    <property type="entry name" value="DEAD/DEAH_box_helicase_dom"/>
</dbReference>
<feature type="domain" description="Helicase C-terminal" evidence="14">
    <location>
        <begin position="589"/>
        <end position="750"/>
    </location>
</feature>
<evidence type="ECO:0000256" key="9">
    <source>
        <dbReference type="ARBA" id="ARBA00032813"/>
    </source>
</evidence>
<dbReference type="CDD" id="cd11660">
    <property type="entry name" value="SANT_TRF"/>
    <property type="match status" value="1"/>
</dbReference>
<dbReference type="InterPro" id="IPR014014">
    <property type="entry name" value="RNA_helicase_DEAD_Q_motif"/>
</dbReference>